<proteinExistence type="predicted"/>
<name>A0A2U2JE20_9FLAO</name>
<gene>
    <name evidence="2" type="ORF">DIS07_01640</name>
</gene>
<dbReference type="InterPro" id="IPR021257">
    <property type="entry name" value="DUF2809"/>
</dbReference>
<keyword evidence="1" id="KW-1133">Transmembrane helix</keyword>
<dbReference type="AlphaFoldDB" id="A0A2U2JE20"/>
<comment type="caution">
    <text evidence="2">The sequence shown here is derived from an EMBL/GenBank/DDBJ whole genome shotgun (WGS) entry which is preliminary data.</text>
</comment>
<reference evidence="2 3" key="1">
    <citation type="submission" date="2018-05" db="EMBL/GenBank/DDBJ databases">
        <title>Polaribacter aquimarinus sp. nov., isolated from sediment in a sediment of sea.</title>
        <authorList>
            <person name="Lu D."/>
        </authorList>
    </citation>
    <scope>NUCLEOTIDE SEQUENCE [LARGE SCALE GENOMIC DNA]</scope>
    <source>
        <strain evidence="2 3">ZY113</strain>
    </source>
</reference>
<protein>
    <submittedName>
        <fullName evidence="2">DUF2809 domain-containing protein</fullName>
    </submittedName>
</protein>
<feature type="transmembrane region" description="Helical" evidence="1">
    <location>
        <begin position="88"/>
        <end position="115"/>
    </location>
</feature>
<evidence type="ECO:0000313" key="2">
    <source>
        <dbReference type="EMBL" id="PWG06564.1"/>
    </source>
</evidence>
<sequence length="124" mass="14345">MIQFNKIYFIGFILIFIIEIVIAKYATGFIRHTIGDVLATIFLYCLIKSFISISTNKTLLIVFIISFIIEFLQLTNFQNLYPEKMEKYLRIILGTSFSIGDLIAYLVGLTLVYIVERRNTNNVS</sequence>
<feature type="transmembrane region" description="Helical" evidence="1">
    <location>
        <begin position="59"/>
        <end position="76"/>
    </location>
</feature>
<organism evidence="2 3">
    <name type="scientific">Polaribacter aquimarinus</name>
    <dbReference type="NCBI Taxonomy" id="2100726"/>
    <lineage>
        <taxon>Bacteria</taxon>
        <taxon>Pseudomonadati</taxon>
        <taxon>Bacteroidota</taxon>
        <taxon>Flavobacteriia</taxon>
        <taxon>Flavobacteriales</taxon>
        <taxon>Flavobacteriaceae</taxon>
    </lineage>
</organism>
<evidence type="ECO:0000256" key="1">
    <source>
        <dbReference type="SAM" id="Phobius"/>
    </source>
</evidence>
<dbReference type="OrthoDB" id="5360192at2"/>
<keyword evidence="3" id="KW-1185">Reference proteome</keyword>
<feature type="transmembrane region" description="Helical" evidence="1">
    <location>
        <begin position="7"/>
        <end position="23"/>
    </location>
</feature>
<keyword evidence="1" id="KW-0472">Membrane</keyword>
<feature type="transmembrane region" description="Helical" evidence="1">
    <location>
        <begin position="29"/>
        <end position="47"/>
    </location>
</feature>
<dbReference type="Pfam" id="PF10990">
    <property type="entry name" value="DUF2809"/>
    <property type="match status" value="1"/>
</dbReference>
<dbReference type="Proteomes" id="UP000245670">
    <property type="component" value="Unassembled WGS sequence"/>
</dbReference>
<evidence type="ECO:0000313" key="3">
    <source>
        <dbReference type="Proteomes" id="UP000245670"/>
    </source>
</evidence>
<keyword evidence="1" id="KW-0812">Transmembrane</keyword>
<dbReference type="EMBL" id="QFFG01000001">
    <property type="protein sequence ID" value="PWG06564.1"/>
    <property type="molecule type" value="Genomic_DNA"/>
</dbReference>
<accession>A0A2U2JE20</accession>
<dbReference type="RefSeq" id="WP_109403472.1">
    <property type="nucleotide sequence ID" value="NZ_QFFG01000001.1"/>
</dbReference>